<protein>
    <recommendedName>
        <fullName evidence="6">Mitochondrial inner membrane protease ATP23</fullName>
        <ecNumber evidence="6">3.4.24.-</ecNumber>
    </recommendedName>
</protein>
<reference evidence="9" key="1">
    <citation type="submission" date="2020-01" db="EMBL/GenBank/DDBJ databases">
        <title>Draft genome sequence of the Termite Coptotermes fromosanus.</title>
        <authorList>
            <person name="Itakura S."/>
            <person name="Yosikawa Y."/>
            <person name="Umezawa K."/>
        </authorList>
    </citation>
    <scope>NUCLEOTIDE SEQUENCE [LARGE SCALE GENOMIC DNA]</scope>
</reference>
<dbReference type="EMBL" id="BLKM01000212">
    <property type="protein sequence ID" value="GFG30357.1"/>
    <property type="molecule type" value="Genomic_DNA"/>
</dbReference>
<dbReference type="Proteomes" id="UP000502823">
    <property type="component" value="Unassembled WGS sequence"/>
</dbReference>
<dbReference type="AlphaFoldDB" id="A0A6L2PJW1"/>
<evidence type="ECO:0000256" key="5">
    <source>
        <dbReference type="ARBA" id="ARBA00023049"/>
    </source>
</evidence>
<accession>A0A6L2PJW1</accession>
<evidence type="ECO:0000256" key="7">
    <source>
        <dbReference type="SAM" id="MobiDB-lite"/>
    </source>
</evidence>
<sequence>MVYSARCSVVTEEVKPGGNNPPQANSEPTPGKSESKKDEILDPVDWGYDLYPERRGEKYQPSWTKVFFRGEGKENFDKLRCEENVYNCVKNSSDVQVIIEESSCISGPVCRSFADAASSSCQDEQQFTVKSVISGTPGTKGPLVKLMLGALKSSGCAVDLRRHIACEVCDPSVSGGYDPLLNQVVVCQNVARNKGMVQGVLTHEMIHMFDYCRNALDFKNVDHLACTEVRAANLTHCSFMSAWQQGDASPFRIRQQHQECVKTKAIQSVLAVRNVSEEEAEAAVNRVFSRCYADLEPIGRRIRRNSMDMYKAYMEAPYYGYDY</sequence>
<dbReference type="Pfam" id="PF09768">
    <property type="entry name" value="Peptidase_M76"/>
    <property type="match status" value="1"/>
</dbReference>
<dbReference type="GO" id="GO:0046872">
    <property type="term" value="F:metal ion binding"/>
    <property type="evidence" value="ECO:0007669"/>
    <property type="project" value="UniProtKB-KW"/>
</dbReference>
<keyword evidence="4 6" id="KW-0378">Hydrolase</keyword>
<dbReference type="GO" id="GO:0034982">
    <property type="term" value="P:mitochondrial protein processing"/>
    <property type="evidence" value="ECO:0007669"/>
    <property type="project" value="TreeGrafter"/>
</dbReference>
<dbReference type="GO" id="GO:0005739">
    <property type="term" value="C:mitochondrion"/>
    <property type="evidence" value="ECO:0007669"/>
    <property type="project" value="GOC"/>
</dbReference>
<dbReference type="FunCoup" id="A0A6L2PJW1">
    <property type="interactions" value="1053"/>
</dbReference>
<keyword evidence="9" id="KW-1185">Reference proteome</keyword>
<dbReference type="EC" id="3.4.24.-" evidence="6"/>
<gene>
    <name evidence="8" type="ORF">Cfor_11767</name>
</gene>
<evidence type="ECO:0000256" key="3">
    <source>
        <dbReference type="ARBA" id="ARBA00022723"/>
    </source>
</evidence>
<dbReference type="PANTHER" id="PTHR21711">
    <property type="entry name" value="MITOCHONDRIAL INNER MEMBRANE PROTEASE"/>
    <property type="match status" value="1"/>
</dbReference>
<comment type="similarity">
    <text evidence="1 6">Belongs to the peptidase M76 family.</text>
</comment>
<dbReference type="GO" id="GO:0004222">
    <property type="term" value="F:metalloendopeptidase activity"/>
    <property type="evidence" value="ECO:0007669"/>
    <property type="project" value="InterPro"/>
</dbReference>
<dbReference type="InterPro" id="IPR019165">
    <property type="entry name" value="Peptidase_M76_ATP23"/>
</dbReference>
<dbReference type="InParanoid" id="A0A6L2PJW1"/>
<evidence type="ECO:0000313" key="9">
    <source>
        <dbReference type="Proteomes" id="UP000502823"/>
    </source>
</evidence>
<name>A0A6L2PJW1_COPFO</name>
<organism evidence="8 9">
    <name type="scientific">Coptotermes formosanus</name>
    <name type="common">Formosan subterranean termite</name>
    <dbReference type="NCBI Taxonomy" id="36987"/>
    <lineage>
        <taxon>Eukaryota</taxon>
        <taxon>Metazoa</taxon>
        <taxon>Ecdysozoa</taxon>
        <taxon>Arthropoda</taxon>
        <taxon>Hexapoda</taxon>
        <taxon>Insecta</taxon>
        <taxon>Pterygota</taxon>
        <taxon>Neoptera</taxon>
        <taxon>Polyneoptera</taxon>
        <taxon>Dictyoptera</taxon>
        <taxon>Blattodea</taxon>
        <taxon>Blattoidea</taxon>
        <taxon>Termitoidae</taxon>
        <taxon>Rhinotermitidae</taxon>
        <taxon>Coptotermes</taxon>
    </lineage>
</organism>
<feature type="region of interest" description="Disordered" evidence="7">
    <location>
        <begin position="1"/>
        <end position="40"/>
    </location>
</feature>
<evidence type="ECO:0000256" key="1">
    <source>
        <dbReference type="ARBA" id="ARBA00009915"/>
    </source>
</evidence>
<keyword evidence="5 6" id="KW-0482">Metalloprotease</keyword>
<dbReference type="PANTHER" id="PTHR21711:SF0">
    <property type="entry name" value="MITOCHONDRIAL INNER MEMBRANE PROTEASE ATP23 HOMOLOG"/>
    <property type="match status" value="1"/>
</dbReference>
<evidence type="ECO:0000256" key="6">
    <source>
        <dbReference type="RuleBase" id="RU364057"/>
    </source>
</evidence>
<evidence type="ECO:0000256" key="2">
    <source>
        <dbReference type="ARBA" id="ARBA00022670"/>
    </source>
</evidence>
<keyword evidence="3 6" id="KW-0479">Metal-binding</keyword>
<keyword evidence="2 6" id="KW-0645">Protease</keyword>
<dbReference type="GO" id="GO:0033615">
    <property type="term" value="P:mitochondrial proton-transporting ATP synthase complex assembly"/>
    <property type="evidence" value="ECO:0007669"/>
    <property type="project" value="TreeGrafter"/>
</dbReference>
<evidence type="ECO:0000313" key="8">
    <source>
        <dbReference type="EMBL" id="GFG30357.1"/>
    </source>
</evidence>
<proteinExistence type="inferred from homology"/>
<comment type="caution">
    <text evidence="8">The sequence shown here is derived from an EMBL/GenBank/DDBJ whole genome shotgun (WGS) entry which is preliminary data.</text>
</comment>
<dbReference type="OrthoDB" id="285308at2759"/>
<evidence type="ECO:0000256" key="4">
    <source>
        <dbReference type="ARBA" id="ARBA00022801"/>
    </source>
</evidence>